<dbReference type="PANTHER" id="PTHR14134:SF2">
    <property type="entry name" value="E3 UBIQUITIN-PROTEIN LIGASE RAD18"/>
    <property type="match status" value="1"/>
</dbReference>
<comment type="catalytic activity">
    <reaction evidence="1">
        <text>S-ubiquitinyl-[E2 ubiquitin-conjugating enzyme]-L-cysteine + [acceptor protein]-L-lysine = [E2 ubiquitin-conjugating enzyme]-L-cysteine + N(6)-ubiquitinyl-[acceptor protein]-L-lysine.</text>
        <dbReference type="EC" id="2.3.2.27"/>
    </reaction>
</comment>
<accession>A0AAN6DG00</accession>
<dbReference type="GO" id="GO:0006281">
    <property type="term" value="P:DNA repair"/>
    <property type="evidence" value="ECO:0007669"/>
    <property type="project" value="UniProtKB-KW"/>
</dbReference>
<evidence type="ECO:0000256" key="10">
    <source>
        <dbReference type="ARBA" id="ARBA00022771"/>
    </source>
</evidence>
<gene>
    <name evidence="22" type="ORF">KL928_003253</name>
</gene>
<comment type="similarity">
    <text evidence="4">Belongs to the RAD18 family.</text>
</comment>
<dbReference type="GO" id="GO:0097505">
    <property type="term" value="C:Rad6-Rad18 complex"/>
    <property type="evidence" value="ECO:0007669"/>
    <property type="project" value="TreeGrafter"/>
</dbReference>
<comment type="caution">
    <text evidence="22">The sequence shown here is derived from an EMBL/GenBank/DDBJ whole genome shotgun (WGS) entry which is preliminary data.</text>
</comment>
<evidence type="ECO:0000256" key="14">
    <source>
        <dbReference type="ARBA" id="ARBA00023204"/>
    </source>
</evidence>
<evidence type="ECO:0000256" key="7">
    <source>
        <dbReference type="ARBA" id="ARBA00022679"/>
    </source>
</evidence>
<keyword evidence="12" id="KW-0862">Zinc</keyword>
<dbReference type="AlphaFoldDB" id="A0AAN6DG00"/>
<dbReference type="GO" id="GO:0061630">
    <property type="term" value="F:ubiquitin protein ligase activity"/>
    <property type="evidence" value="ECO:0007669"/>
    <property type="project" value="UniProtKB-EC"/>
</dbReference>
<dbReference type="EMBL" id="JAHLUX010000006">
    <property type="protein sequence ID" value="KAG7818252.1"/>
    <property type="molecule type" value="Genomic_DNA"/>
</dbReference>
<evidence type="ECO:0000256" key="4">
    <source>
        <dbReference type="ARBA" id="ARBA00009506"/>
    </source>
</evidence>
<organism evidence="22 23">
    <name type="scientific">Pichia angusta</name>
    <name type="common">Yeast</name>
    <name type="synonym">Hansenula polymorpha</name>
    <dbReference type="NCBI Taxonomy" id="870730"/>
    <lineage>
        <taxon>Eukaryota</taxon>
        <taxon>Fungi</taxon>
        <taxon>Dikarya</taxon>
        <taxon>Ascomycota</taxon>
        <taxon>Saccharomycotina</taxon>
        <taxon>Pichiomycetes</taxon>
        <taxon>Pichiales</taxon>
        <taxon>Pichiaceae</taxon>
        <taxon>Ogataea</taxon>
    </lineage>
</organism>
<keyword evidence="7" id="KW-0808">Transferase</keyword>
<evidence type="ECO:0000256" key="2">
    <source>
        <dbReference type="ARBA" id="ARBA00004123"/>
    </source>
</evidence>
<dbReference type="GO" id="GO:0003697">
    <property type="term" value="F:single-stranded DNA binding"/>
    <property type="evidence" value="ECO:0007669"/>
    <property type="project" value="InterPro"/>
</dbReference>
<dbReference type="Pfam" id="PF13923">
    <property type="entry name" value="zf-C3HC4_2"/>
    <property type="match status" value="1"/>
</dbReference>
<dbReference type="SMART" id="SM00184">
    <property type="entry name" value="RING"/>
    <property type="match status" value="1"/>
</dbReference>
<keyword evidence="14" id="KW-0234">DNA repair</keyword>
<dbReference type="SUPFAM" id="SSF57850">
    <property type="entry name" value="RING/U-box"/>
    <property type="match status" value="1"/>
</dbReference>
<dbReference type="GO" id="GO:0006301">
    <property type="term" value="P:DNA damage tolerance"/>
    <property type="evidence" value="ECO:0007669"/>
    <property type="project" value="InterPro"/>
</dbReference>
<evidence type="ECO:0000256" key="20">
    <source>
        <dbReference type="SAM" id="MobiDB-lite"/>
    </source>
</evidence>
<name>A0AAN6DG00_PICAN</name>
<evidence type="ECO:0000256" key="17">
    <source>
        <dbReference type="ARBA" id="ARBA00074353"/>
    </source>
</evidence>
<dbReference type="PANTHER" id="PTHR14134">
    <property type="entry name" value="E3 UBIQUITIN-PROTEIN LIGASE RAD18"/>
    <property type="match status" value="1"/>
</dbReference>
<evidence type="ECO:0000256" key="8">
    <source>
        <dbReference type="ARBA" id="ARBA00022723"/>
    </source>
</evidence>
<feature type="region of interest" description="Disordered" evidence="20">
    <location>
        <begin position="103"/>
        <end position="126"/>
    </location>
</feature>
<evidence type="ECO:0000256" key="18">
    <source>
        <dbReference type="ARBA" id="ARBA00082369"/>
    </source>
</evidence>
<feature type="compositionally biased region" description="Basic and acidic residues" evidence="20">
    <location>
        <begin position="231"/>
        <end position="240"/>
    </location>
</feature>
<feature type="domain" description="RING-type" evidence="21">
    <location>
        <begin position="34"/>
        <end position="72"/>
    </location>
</feature>
<dbReference type="FunFam" id="3.30.40.10:FF:000172">
    <property type="entry name" value="E3 ubiquitin-protein ligase RAD18"/>
    <property type="match status" value="1"/>
</dbReference>
<protein>
    <recommendedName>
        <fullName evidence="6">Postreplication repair E3 ubiquitin-protein ligase RAD18</fullName>
        <ecNumber evidence="5">2.3.2.27</ecNumber>
    </recommendedName>
    <alternativeName>
        <fullName evidence="17">Postreplication repair E3 ubiquitin-protein ligase rad18</fullName>
    </alternativeName>
    <alternativeName>
        <fullName evidence="16 18">RING-type E3 ubiquitin transferase RAD18</fullName>
    </alternativeName>
</protein>
<feature type="compositionally biased region" description="Basic and acidic residues" evidence="20">
    <location>
        <begin position="197"/>
        <end position="219"/>
    </location>
</feature>
<dbReference type="InterPro" id="IPR001841">
    <property type="entry name" value="Znf_RING"/>
</dbReference>
<keyword evidence="8" id="KW-0479">Metal-binding</keyword>
<dbReference type="GeneID" id="66127304"/>
<keyword evidence="10 19" id="KW-0863">Zinc-finger</keyword>
<comment type="subcellular location">
    <subcellularLocation>
        <location evidence="2">Nucleus</location>
    </subcellularLocation>
</comment>
<keyword evidence="11" id="KW-0833">Ubl conjugation pathway</keyword>
<evidence type="ECO:0000256" key="6">
    <source>
        <dbReference type="ARBA" id="ARBA00015551"/>
    </source>
</evidence>
<evidence type="ECO:0000313" key="23">
    <source>
        <dbReference type="Proteomes" id="UP001196530"/>
    </source>
</evidence>
<dbReference type="RefSeq" id="XP_043059506.1">
    <property type="nucleotide sequence ID" value="XM_043203820.1"/>
</dbReference>
<keyword evidence="9" id="KW-0227">DNA damage</keyword>
<evidence type="ECO:0000256" key="3">
    <source>
        <dbReference type="ARBA" id="ARBA00004906"/>
    </source>
</evidence>
<keyword evidence="13" id="KW-0238">DNA-binding</keyword>
<dbReference type="GO" id="GO:0005634">
    <property type="term" value="C:nucleus"/>
    <property type="evidence" value="ECO:0007669"/>
    <property type="project" value="UniProtKB-SubCell"/>
</dbReference>
<reference evidence="22" key="1">
    <citation type="journal article" date="2021" name="G3 (Bethesda)">
        <title>Genomic diversity, chromosomal rearrangements, and interspecies hybridization in the ogataea polymorpha species complex.</title>
        <authorList>
            <person name="Hanson S.J."/>
            <person name="Cinneide E.O."/>
            <person name="Salzberg L.I."/>
            <person name="Wolfe K.H."/>
            <person name="McGowan J."/>
            <person name="Fitzpatrick D.A."/>
            <person name="Matlin K."/>
        </authorList>
    </citation>
    <scope>NUCLEOTIDE SEQUENCE</scope>
    <source>
        <strain evidence="22">61-244</strain>
    </source>
</reference>
<feature type="compositionally biased region" description="Polar residues" evidence="20">
    <location>
        <begin position="186"/>
        <end position="196"/>
    </location>
</feature>
<evidence type="ECO:0000256" key="5">
    <source>
        <dbReference type="ARBA" id="ARBA00012483"/>
    </source>
</evidence>
<dbReference type="InterPro" id="IPR013083">
    <property type="entry name" value="Znf_RING/FYVE/PHD"/>
</dbReference>
<dbReference type="GO" id="GO:0006513">
    <property type="term" value="P:protein monoubiquitination"/>
    <property type="evidence" value="ECO:0007669"/>
    <property type="project" value="InterPro"/>
</dbReference>
<comment type="pathway">
    <text evidence="3">Protein modification; protein ubiquitination.</text>
</comment>
<dbReference type="EC" id="2.3.2.27" evidence="5"/>
<evidence type="ECO:0000256" key="16">
    <source>
        <dbReference type="ARBA" id="ARBA00031783"/>
    </source>
</evidence>
<dbReference type="PROSITE" id="PS50089">
    <property type="entry name" value="ZF_RING_2"/>
    <property type="match status" value="1"/>
</dbReference>
<dbReference type="PROSITE" id="PS00518">
    <property type="entry name" value="ZF_RING_1"/>
    <property type="match status" value="1"/>
</dbReference>
<sequence length="286" mass="32482">MATFTDPLDSITDPSDWADTSFPNLSKLDSLLRCHICKDFLRAPVLTSCDHIFCSVCIRRSLESDKKCPLCHEETYESKLRKVLLLDEISTWFTRNRPELLDKHRPTANNTPEPVAVPEPEKPAVPLRYESRKKRAAEDPLVECPAEPEPAGDFQFFQERAHAPDTARVREKEVQNHQLGPDHIHQQAQGKAQSLEPSDKRDAAPDGDPHEGVHQHVQREPGLGKPRRRPRVDQPAHEMGRNVLAEQNGGRRRGGRRAVAQEVQDGVRRADQTGQGQHEPHEYQIR</sequence>
<evidence type="ECO:0000256" key="15">
    <source>
        <dbReference type="ARBA" id="ARBA00023242"/>
    </source>
</evidence>
<evidence type="ECO:0000256" key="11">
    <source>
        <dbReference type="ARBA" id="ARBA00022786"/>
    </source>
</evidence>
<evidence type="ECO:0000256" key="12">
    <source>
        <dbReference type="ARBA" id="ARBA00022833"/>
    </source>
</evidence>
<evidence type="ECO:0000313" key="22">
    <source>
        <dbReference type="EMBL" id="KAG7818252.1"/>
    </source>
</evidence>
<proteinExistence type="inferred from homology"/>
<evidence type="ECO:0000259" key="21">
    <source>
        <dbReference type="PROSITE" id="PS50089"/>
    </source>
</evidence>
<dbReference type="Gene3D" id="3.30.40.10">
    <property type="entry name" value="Zinc/RING finger domain, C3HC4 (zinc finger)"/>
    <property type="match status" value="1"/>
</dbReference>
<keyword evidence="15" id="KW-0539">Nucleus</keyword>
<evidence type="ECO:0000256" key="13">
    <source>
        <dbReference type="ARBA" id="ARBA00023125"/>
    </source>
</evidence>
<dbReference type="InterPro" id="IPR039577">
    <property type="entry name" value="Rad18"/>
</dbReference>
<feature type="region of interest" description="Disordered" evidence="20">
    <location>
        <begin position="180"/>
        <end position="286"/>
    </location>
</feature>
<evidence type="ECO:0000256" key="9">
    <source>
        <dbReference type="ARBA" id="ARBA00022763"/>
    </source>
</evidence>
<dbReference type="GO" id="GO:0008270">
    <property type="term" value="F:zinc ion binding"/>
    <property type="evidence" value="ECO:0007669"/>
    <property type="project" value="UniProtKB-KW"/>
</dbReference>
<dbReference type="InterPro" id="IPR017907">
    <property type="entry name" value="Znf_RING_CS"/>
</dbReference>
<evidence type="ECO:0000256" key="1">
    <source>
        <dbReference type="ARBA" id="ARBA00000900"/>
    </source>
</evidence>
<dbReference type="Proteomes" id="UP001196530">
    <property type="component" value="Unassembled WGS sequence"/>
</dbReference>
<evidence type="ECO:0000256" key="19">
    <source>
        <dbReference type="PROSITE-ProRule" id="PRU00175"/>
    </source>
</evidence>